<accession>A0A4R3MLI2</accession>
<evidence type="ECO:0000313" key="3">
    <source>
        <dbReference type="Proteomes" id="UP000294902"/>
    </source>
</evidence>
<feature type="domain" description="DUF58" evidence="1">
    <location>
        <begin position="46"/>
        <end position="246"/>
    </location>
</feature>
<dbReference type="RefSeq" id="WP_132251350.1">
    <property type="nucleotide sequence ID" value="NZ_SMAL01000003.1"/>
</dbReference>
<dbReference type="AlphaFoldDB" id="A0A4R3MLI2"/>
<protein>
    <submittedName>
        <fullName evidence="2">Uncharacterized protein DUF58</fullName>
    </submittedName>
</protein>
<dbReference type="OrthoDB" id="9776116at2"/>
<dbReference type="InterPro" id="IPR002881">
    <property type="entry name" value="DUF58"/>
</dbReference>
<sequence length="293" mass="33872">MNENIFDEPFFKKLNRLNFLIKMSLSQGANGGRKSLAKGTSVEFSDYREYIQGDDFRRIDWNAYGRFEKLFIKLFMEEREAVFNIFLDCSRSMDFGEAKKSKVALQLTAAISYIVLNNMDRLQIHALKDNDIKTIKTGSGKGSFQNLLKDLNHIQFENKTEISTAVRKKDIRNRGVSIIISDFFCKESIEDAIKYLAFKKQEVIVIHLLAREEMAPSFDKMVNLIDSETEQSIKISMTPNVLKLYEKTFNNFCKDIELKTKKYNGNYVQIISDEPLEKIVLQSFSSKGLINKV</sequence>
<dbReference type="PANTHER" id="PTHR33608:SF7">
    <property type="entry name" value="DUF58 DOMAIN-CONTAINING PROTEIN"/>
    <property type="match status" value="1"/>
</dbReference>
<organism evidence="2 3">
    <name type="scientific">Natranaerovirga pectinivora</name>
    <dbReference type="NCBI Taxonomy" id="682400"/>
    <lineage>
        <taxon>Bacteria</taxon>
        <taxon>Bacillati</taxon>
        <taxon>Bacillota</taxon>
        <taxon>Clostridia</taxon>
        <taxon>Lachnospirales</taxon>
        <taxon>Natranaerovirgaceae</taxon>
        <taxon>Natranaerovirga</taxon>
    </lineage>
</organism>
<dbReference type="Proteomes" id="UP000294902">
    <property type="component" value="Unassembled WGS sequence"/>
</dbReference>
<proteinExistence type="predicted"/>
<dbReference type="InterPro" id="IPR036465">
    <property type="entry name" value="vWFA_dom_sf"/>
</dbReference>
<dbReference type="SUPFAM" id="SSF53300">
    <property type="entry name" value="vWA-like"/>
    <property type="match status" value="1"/>
</dbReference>
<keyword evidence="3" id="KW-1185">Reference proteome</keyword>
<name>A0A4R3MLI2_9FIRM</name>
<dbReference type="Pfam" id="PF01882">
    <property type="entry name" value="DUF58"/>
    <property type="match status" value="1"/>
</dbReference>
<evidence type="ECO:0000259" key="1">
    <source>
        <dbReference type="Pfam" id="PF01882"/>
    </source>
</evidence>
<dbReference type="PANTHER" id="PTHR33608">
    <property type="entry name" value="BLL2464 PROTEIN"/>
    <property type="match status" value="1"/>
</dbReference>
<comment type="caution">
    <text evidence="2">The sequence shown here is derived from an EMBL/GenBank/DDBJ whole genome shotgun (WGS) entry which is preliminary data.</text>
</comment>
<reference evidence="2 3" key="1">
    <citation type="submission" date="2019-03" db="EMBL/GenBank/DDBJ databases">
        <title>Genomic Encyclopedia of Type Strains, Phase IV (KMG-IV): sequencing the most valuable type-strain genomes for metagenomic binning, comparative biology and taxonomic classification.</title>
        <authorList>
            <person name="Goeker M."/>
        </authorList>
    </citation>
    <scope>NUCLEOTIDE SEQUENCE [LARGE SCALE GENOMIC DNA]</scope>
    <source>
        <strain evidence="2 3">DSM 24629</strain>
    </source>
</reference>
<dbReference type="EMBL" id="SMAL01000003">
    <property type="protein sequence ID" value="TCT15556.1"/>
    <property type="molecule type" value="Genomic_DNA"/>
</dbReference>
<gene>
    <name evidence="2" type="ORF">EDC18_103262</name>
</gene>
<evidence type="ECO:0000313" key="2">
    <source>
        <dbReference type="EMBL" id="TCT15556.1"/>
    </source>
</evidence>